<dbReference type="EMBL" id="UHDZ01000001">
    <property type="protein sequence ID" value="SUM66880.1"/>
    <property type="molecule type" value="Genomic_DNA"/>
</dbReference>
<proteinExistence type="predicted"/>
<name>A0A380GY62_9STAP</name>
<evidence type="ECO:0000313" key="2">
    <source>
        <dbReference type="Proteomes" id="UP000255425"/>
    </source>
</evidence>
<gene>
    <name evidence="1" type="ORF">NCTC11807_00046</name>
</gene>
<reference evidence="1 2" key="1">
    <citation type="submission" date="2018-06" db="EMBL/GenBank/DDBJ databases">
        <authorList>
            <consortium name="Pathogen Informatics"/>
            <person name="Doyle S."/>
        </authorList>
    </citation>
    <scope>NUCLEOTIDE SEQUENCE [LARGE SCALE GENOMIC DNA]</scope>
    <source>
        <strain evidence="1 2">NCTC11807</strain>
    </source>
</reference>
<dbReference type="AlphaFoldDB" id="A0A380GY62"/>
<dbReference type="PANTHER" id="PTHR33408:SF2">
    <property type="entry name" value="TRANSPOSASE DDE DOMAIN-CONTAINING PROTEIN"/>
    <property type="match status" value="1"/>
</dbReference>
<dbReference type="Proteomes" id="UP000255425">
    <property type="component" value="Unassembled WGS sequence"/>
</dbReference>
<dbReference type="PANTHER" id="PTHR33408">
    <property type="entry name" value="TRANSPOSASE"/>
    <property type="match status" value="1"/>
</dbReference>
<keyword evidence="2" id="KW-1185">Reference proteome</keyword>
<accession>A0A380GY62</accession>
<sequence length="160" mass="19127">MKQNLIDDKAIFIGGTKVEANANRYTFVLKKSIHNHESKMNKDSKALYRELAKNKIIPEIKEDNDYELTTEDIDLIGTHLDKEVEDLNYRIDNEECTQLRKQTHHKRTRIKKYRKKFSHYSERKYKHETQKSILQDRNSYSKTDYDATFTKMKEDHVING</sequence>
<evidence type="ECO:0000313" key="1">
    <source>
        <dbReference type="EMBL" id="SUM66880.1"/>
    </source>
</evidence>
<organism evidence="1 2">
    <name type="scientific">Staphylococcus saccharolyticus</name>
    <dbReference type="NCBI Taxonomy" id="33028"/>
    <lineage>
        <taxon>Bacteria</taxon>
        <taxon>Bacillati</taxon>
        <taxon>Bacillota</taxon>
        <taxon>Bacilli</taxon>
        <taxon>Bacillales</taxon>
        <taxon>Staphylococcaceae</taxon>
        <taxon>Staphylococcus</taxon>
    </lineage>
</organism>
<protein>
    <submittedName>
        <fullName evidence="1">Transposase for IS1272</fullName>
    </submittedName>
</protein>